<accession>A0A133KGP5</accession>
<gene>
    <name evidence="1" type="ORF">HMPREF3213_02933</name>
</gene>
<dbReference type="AlphaFoldDB" id="A0A133KGP5"/>
<evidence type="ECO:0000313" key="1">
    <source>
        <dbReference type="EMBL" id="KWZ78677.1"/>
    </source>
</evidence>
<comment type="caution">
    <text evidence="1">The sequence shown here is derived from an EMBL/GenBank/DDBJ whole genome shotgun (WGS) entry which is preliminary data.</text>
</comment>
<protein>
    <submittedName>
        <fullName evidence="1">Uncharacterized protein</fullName>
    </submittedName>
</protein>
<evidence type="ECO:0000313" key="2">
    <source>
        <dbReference type="Proteomes" id="UP000070376"/>
    </source>
</evidence>
<sequence length="73" mass="8814">MIVVFNKPPIEIEFETRQEKEAFIKWVFEPSAPSKELKRLSQIRKKAKTVQMLQNQFGPCFLENDQIQRYINW</sequence>
<dbReference type="PATRIC" id="fig|1398.22.peg.2936"/>
<organism evidence="1 2">
    <name type="scientific">Heyndrickxia coagulans</name>
    <name type="common">Weizmannia coagulans</name>
    <dbReference type="NCBI Taxonomy" id="1398"/>
    <lineage>
        <taxon>Bacteria</taxon>
        <taxon>Bacillati</taxon>
        <taxon>Bacillota</taxon>
        <taxon>Bacilli</taxon>
        <taxon>Bacillales</taxon>
        <taxon>Bacillaceae</taxon>
        <taxon>Heyndrickxia</taxon>
    </lineage>
</organism>
<reference evidence="2" key="1">
    <citation type="submission" date="2016-01" db="EMBL/GenBank/DDBJ databases">
        <authorList>
            <person name="Mitreva M."/>
            <person name="Pepin K.H."/>
            <person name="Mihindukulasuriya K.A."/>
            <person name="Fulton R."/>
            <person name="Fronick C."/>
            <person name="O'Laughlin M."/>
            <person name="Miner T."/>
            <person name="Herter B."/>
            <person name="Rosa B.A."/>
            <person name="Cordes M."/>
            <person name="Tomlinson C."/>
            <person name="Wollam A."/>
            <person name="Palsikar V.B."/>
            <person name="Mardis E.R."/>
            <person name="Wilson R.K."/>
        </authorList>
    </citation>
    <scope>NUCLEOTIDE SEQUENCE [LARGE SCALE GENOMIC DNA]</scope>
    <source>
        <strain evidence="2">GED7749B</strain>
    </source>
</reference>
<dbReference type="Proteomes" id="UP000070376">
    <property type="component" value="Unassembled WGS sequence"/>
</dbReference>
<dbReference type="EMBL" id="LRPN01000138">
    <property type="protein sequence ID" value="KWZ78677.1"/>
    <property type="molecule type" value="Genomic_DNA"/>
</dbReference>
<name>A0A133KGP5_HEYCO</name>
<proteinExistence type="predicted"/>